<evidence type="ECO:0000313" key="3">
    <source>
        <dbReference type="Proteomes" id="UP000054144"/>
    </source>
</evidence>
<gene>
    <name evidence="2" type="ORF">FISHEDRAFT_55799</name>
</gene>
<sequence>MISTVFSSLTVSLAASILAVEATKSLSVTASGESHIPEAFAINVDGVCNSVITNTGDEAIKLLQDPSSILSNAPTNSFGIPTDHDHESFFHFFHSSLVARAPEKILTRLIIHYTTIPPNVLPSLEEDACITLLSLRLSTSAAKVTITTTYTSNASHACAMTFTPTYDHRWFFADFFGTLAIPMNNLGTICLLRGISTIDTGSQTGTIIHEASHLTANCVTEDKPVGLRYEEFYAELFQSAHNHEYLTENNPELE</sequence>
<organism evidence="2 3">
    <name type="scientific">Fistulina hepatica ATCC 64428</name>
    <dbReference type="NCBI Taxonomy" id="1128425"/>
    <lineage>
        <taxon>Eukaryota</taxon>
        <taxon>Fungi</taxon>
        <taxon>Dikarya</taxon>
        <taxon>Basidiomycota</taxon>
        <taxon>Agaricomycotina</taxon>
        <taxon>Agaricomycetes</taxon>
        <taxon>Agaricomycetidae</taxon>
        <taxon>Agaricales</taxon>
        <taxon>Fistulinaceae</taxon>
        <taxon>Fistulina</taxon>
    </lineage>
</organism>
<dbReference type="InterPro" id="IPR024079">
    <property type="entry name" value="MetalloPept_cat_dom_sf"/>
</dbReference>
<feature type="signal peptide" evidence="1">
    <location>
        <begin position="1"/>
        <end position="22"/>
    </location>
</feature>
<keyword evidence="3" id="KW-1185">Reference proteome</keyword>
<feature type="chain" id="PRO_5002316325" description="Lysine-specific metallo-endopeptidase domain-containing protein" evidence="1">
    <location>
        <begin position="23"/>
        <end position="254"/>
    </location>
</feature>
<dbReference type="EMBL" id="KN881635">
    <property type="protein sequence ID" value="KIY52638.1"/>
    <property type="molecule type" value="Genomic_DNA"/>
</dbReference>
<reference evidence="2 3" key="1">
    <citation type="journal article" date="2015" name="Fungal Genet. Biol.">
        <title>Evolution of novel wood decay mechanisms in Agaricales revealed by the genome sequences of Fistulina hepatica and Cylindrobasidium torrendii.</title>
        <authorList>
            <person name="Floudas D."/>
            <person name="Held B.W."/>
            <person name="Riley R."/>
            <person name="Nagy L.G."/>
            <person name="Koehler G."/>
            <person name="Ransdell A.S."/>
            <person name="Younus H."/>
            <person name="Chow J."/>
            <person name="Chiniquy J."/>
            <person name="Lipzen A."/>
            <person name="Tritt A."/>
            <person name="Sun H."/>
            <person name="Haridas S."/>
            <person name="LaButti K."/>
            <person name="Ohm R.A."/>
            <person name="Kues U."/>
            <person name="Blanchette R.A."/>
            <person name="Grigoriev I.V."/>
            <person name="Minto R.E."/>
            <person name="Hibbett D.S."/>
        </authorList>
    </citation>
    <scope>NUCLEOTIDE SEQUENCE [LARGE SCALE GENOMIC DNA]</scope>
    <source>
        <strain evidence="2 3">ATCC 64428</strain>
    </source>
</reference>
<evidence type="ECO:0000256" key="1">
    <source>
        <dbReference type="SAM" id="SignalP"/>
    </source>
</evidence>
<evidence type="ECO:0008006" key="4">
    <source>
        <dbReference type="Google" id="ProtNLM"/>
    </source>
</evidence>
<keyword evidence="1" id="KW-0732">Signal</keyword>
<name>A0A0D7APC9_9AGAR</name>
<dbReference type="AlphaFoldDB" id="A0A0D7APC9"/>
<accession>A0A0D7APC9</accession>
<dbReference type="Proteomes" id="UP000054144">
    <property type="component" value="Unassembled WGS sequence"/>
</dbReference>
<dbReference type="GO" id="GO:0008237">
    <property type="term" value="F:metallopeptidase activity"/>
    <property type="evidence" value="ECO:0007669"/>
    <property type="project" value="InterPro"/>
</dbReference>
<dbReference type="OrthoDB" id="412874at2759"/>
<proteinExistence type="predicted"/>
<evidence type="ECO:0000313" key="2">
    <source>
        <dbReference type="EMBL" id="KIY52638.1"/>
    </source>
</evidence>
<protein>
    <recommendedName>
        <fullName evidence="4">Lysine-specific metallo-endopeptidase domain-containing protein</fullName>
    </recommendedName>
</protein>
<dbReference type="Gene3D" id="3.40.390.10">
    <property type="entry name" value="Collagenase (Catalytic Domain)"/>
    <property type="match status" value="1"/>
</dbReference>